<name>A0A5N7B8Q0_9EURO</name>
<gene>
    <name evidence="2" type="ORF">BDV26DRAFT_262101</name>
</gene>
<dbReference type="EMBL" id="ML736212">
    <property type="protein sequence ID" value="KAE8378122.1"/>
    <property type="molecule type" value="Genomic_DNA"/>
</dbReference>
<sequence>MFVLVLFLARSAYLSQGLWNVGQFGCGLASYPRSGLETGQQQAQRSLYDSTVLTAMQAVIAASTLPFLRPSVPYLRPGGAWSVYSRLASR</sequence>
<evidence type="ECO:0000313" key="3">
    <source>
        <dbReference type="Proteomes" id="UP000326198"/>
    </source>
</evidence>
<evidence type="ECO:0000313" key="2">
    <source>
        <dbReference type="EMBL" id="KAE8378122.1"/>
    </source>
</evidence>
<organism evidence="2 3">
    <name type="scientific">Aspergillus bertholletiae</name>
    <dbReference type="NCBI Taxonomy" id="1226010"/>
    <lineage>
        <taxon>Eukaryota</taxon>
        <taxon>Fungi</taxon>
        <taxon>Dikarya</taxon>
        <taxon>Ascomycota</taxon>
        <taxon>Pezizomycotina</taxon>
        <taxon>Eurotiomycetes</taxon>
        <taxon>Eurotiomycetidae</taxon>
        <taxon>Eurotiales</taxon>
        <taxon>Aspergillaceae</taxon>
        <taxon>Aspergillus</taxon>
        <taxon>Aspergillus subgen. Circumdati</taxon>
    </lineage>
</organism>
<feature type="signal peptide" evidence="1">
    <location>
        <begin position="1"/>
        <end position="17"/>
    </location>
</feature>
<keyword evidence="1" id="KW-0732">Signal</keyword>
<dbReference type="Proteomes" id="UP000326198">
    <property type="component" value="Unassembled WGS sequence"/>
</dbReference>
<keyword evidence="3" id="KW-1185">Reference proteome</keyword>
<dbReference type="AlphaFoldDB" id="A0A5N7B8Q0"/>
<reference evidence="2 3" key="1">
    <citation type="submission" date="2019-04" db="EMBL/GenBank/DDBJ databases">
        <title>Friends and foes A comparative genomics studyof 23 Aspergillus species from section Flavi.</title>
        <authorList>
            <consortium name="DOE Joint Genome Institute"/>
            <person name="Kjaerbolling I."/>
            <person name="Vesth T."/>
            <person name="Frisvad J.C."/>
            <person name="Nybo J.L."/>
            <person name="Theobald S."/>
            <person name="Kildgaard S."/>
            <person name="Isbrandt T."/>
            <person name="Kuo A."/>
            <person name="Sato A."/>
            <person name="Lyhne E.K."/>
            <person name="Kogle M.E."/>
            <person name="Wiebenga A."/>
            <person name="Kun R.S."/>
            <person name="Lubbers R.J."/>
            <person name="Makela M.R."/>
            <person name="Barry K."/>
            <person name="Chovatia M."/>
            <person name="Clum A."/>
            <person name="Daum C."/>
            <person name="Haridas S."/>
            <person name="He G."/>
            <person name="LaButti K."/>
            <person name="Lipzen A."/>
            <person name="Mondo S."/>
            <person name="Riley R."/>
            <person name="Salamov A."/>
            <person name="Simmons B.A."/>
            <person name="Magnuson J.K."/>
            <person name="Henrissat B."/>
            <person name="Mortensen U.H."/>
            <person name="Larsen T.O."/>
            <person name="Devries R.P."/>
            <person name="Grigoriev I.V."/>
            <person name="Machida M."/>
            <person name="Baker S.E."/>
            <person name="Andersen M.R."/>
        </authorList>
    </citation>
    <scope>NUCLEOTIDE SEQUENCE [LARGE SCALE GENOMIC DNA]</scope>
    <source>
        <strain evidence="2 3">IBT 29228</strain>
    </source>
</reference>
<protein>
    <submittedName>
        <fullName evidence="2">Uncharacterized protein</fullName>
    </submittedName>
</protein>
<feature type="chain" id="PRO_5024994144" evidence="1">
    <location>
        <begin position="18"/>
        <end position="90"/>
    </location>
</feature>
<evidence type="ECO:0000256" key="1">
    <source>
        <dbReference type="SAM" id="SignalP"/>
    </source>
</evidence>
<proteinExistence type="predicted"/>
<accession>A0A5N7B8Q0</accession>